<keyword evidence="3" id="KW-0012">Acyltransferase</keyword>
<feature type="transmembrane region" description="Helical" evidence="1">
    <location>
        <begin position="61"/>
        <end position="81"/>
    </location>
</feature>
<comment type="caution">
    <text evidence="3">The sequence shown here is derived from an EMBL/GenBank/DDBJ whole genome shotgun (WGS) entry which is preliminary data.</text>
</comment>
<evidence type="ECO:0000313" key="3">
    <source>
        <dbReference type="EMBL" id="OEG75419.1"/>
    </source>
</evidence>
<keyword evidence="1" id="KW-1133">Transmembrane helix</keyword>
<reference evidence="2 5" key="2">
    <citation type="submission" date="2021-05" db="EMBL/GenBank/DDBJ databases">
        <title>Molecular characterization for Shewanella algae harboring chromosomal blaOXA-55-like strains isolated from clinical and environment sample.</title>
        <authorList>
            <person name="Ohama Y."/>
            <person name="Aoki K."/>
            <person name="Harada S."/>
            <person name="Moriya K."/>
            <person name="Ishii Y."/>
            <person name="Tateda K."/>
        </authorList>
    </citation>
    <scope>NUCLEOTIDE SEQUENCE [LARGE SCALE GENOMIC DNA]</scope>
    <source>
        <strain evidence="2 5">MBTL60-118</strain>
    </source>
</reference>
<feature type="transmembrane region" description="Helical" evidence="1">
    <location>
        <begin position="123"/>
        <end position="143"/>
    </location>
</feature>
<feature type="transmembrane region" description="Helical" evidence="1">
    <location>
        <begin position="93"/>
        <end position="111"/>
    </location>
</feature>
<evidence type="ECO:0000313" key="4">
    <source>
        <dbReference type="Proteomes" id="UP000095230"/>
    </source>
</evidence>
<dbReference type="GO" id="GO:0016746">
    <property type="term" value="F:acyltransferase activity"/>
    <property type="evidence" value="ECO:0007669"/>
    <property type="project" value="UniProtKB-KW"/>
</dbReference>
<dbReference type="AlphaFoldDB" id="A0A1E5IY22"/>
<dbReference type="EMBL" id="BPEU01000003">
    <property type="protein sequence ID" value="GIU35906.1"/>
    <property type="molecule type" value="Genomic_DNA"/>
</dbReference>
<dbReference type="EMBL" id="MCBT01000008">
    <property type="protein sequence ID" value="OEG75419.1"/>
    <property type="molecule type" value="Genomic_DNA"/>
</dbReference>
<dbReference type="STRING" id="23.BEL05_07345"/>
<organism evidence="3 4">
    <name type="scientific">Shewanella colwelliana</name>
    <name type="common">Alteromonas colwelliana</name>
    <dbReference type="NCBI Taxonomy" id="23"/>
    <lineage>
        <taxon>Bacteria</taxon>
        <taxon>Pseudomonadati</taxon>
        <taxon>Pseudomonadota</taxon>
        <taxon>Gammaproteobacteria</taxon>
        <taxon>Alteromonadales</taxon>
        <taxon>Shewanellaceae</taxon>
        <taxon>Shewanella</taxon>
    </lineage>
</organism>
<protein>
    <submittedName>
        <fullName evidence="3">Acyltransferase</fullName>
    </submittedName>
</protein>
<dbReference type="Proteomes" id="UP000773469">
    <property type="component" value="Unassembled WGS sequence"/>
</dbReference>
<dbReference type="OrthoDB" id="6269570at2"/>
<dbReference type="RefSeq" id="WP_028763533.1">
    <property type="nucleotide sequence ID" value="NZ_BPEU01000003.1"/>
</dbReference>
<sequence length="149" mass="17150">MHKSISLAAYVKKRNGVPLGESGSMRNMLQRSLGAGNFYFFWRYWNPIWGYYLSRQVMKPLSYALPIWLATILTFSVSGALHDLAVMLVKWQLVFLFTPWFTLMGIIVVLSKQFDWSYAGFPWVVRMLFNVAFIGGSLMLVHWGQSLIG</sequence>
<dbReference type="Proteomes" id="UP000095230">
    <property type="component" value="Unassembled WGS sequence"/>
</dbReference>
<evidence type="ECO:0000313" key="2">
    <source>
        <dbReference type="EMBL" id="GIU35906.1"/>
    </source>
</evidence>
<name>A0A1E5IY22_SHECO</name>
<keyword evidence="1" id="KW-0812">Transmembrane</keyword>
<gene>
    <name evidence="3" type="ORF">BEL05_07345</name>
    <name evidence="2" type="ORF">TUM3794_04210</name>
</gene>
<accession>A0A1E5IY22</accession>
<keyword evidence="1" id="KW-0472">Membrane</keyword>
<keyword evidence="5" id="KW-1185">Reference proteome</keyword>
<keyword evidence="3" id="KW-0808">Transferase</keyword>
<evidence type="ECO:0000313" key="5">
    <source>
        <dbReference type="Proteomes" id="UP000773469"/>
    </source>
</evidence>
<proteinExistence type="predicted"/>
<evidence type="ECO:0000256" key="1">
    <source>
        <dbReference type="SAM" id="Phobius"/>
    </source>
</evidence>
<reference evidence="3 4" key="1">
    <citation type="submission" date="2016-07" db="EMBL/GenBank/DDBJ databases">
        <title>Whole-genome of two Shewanella species isolated from a digestive organ of sea cucumber Apostichopus japonicus Selenka 1867.</title>
        <authorList>
            <person name="Hong H.-H."/>
            <person name="Choi H."/>
            <person name="Cheon S."/>
            <person name="Oh J.-S."/>
            <person name="Lee H.-G."/>
            <person name="Park C."/>
        </authorList>
    </citation>
    <scope>NUCLEOTIDE SEQUENCE [LARGE SCALE GENOMIC DNA]</scope>
    <source>
        <strain evidence="3 4">CSB03KR</strain>
    </source>
</reference>